<evidence type="ECO:0000259" key="10">
    <source>
        <dbReference type="PROSITE" id="PS50109"/>
    </source>
</evidence>
<keyword evidence="2" id="KW-1003">Cell membrane</keyword>
<evidence type="ECO:0000256" key="2">
    <source>
        <dbReference type="ARBA" id="ARBA00022475"/>
    </source>
</evidence>
<evidence type="ECO:0000313" key="11">
    <source>
        <dbReference type="EMBL" id="MBU2667964.1"/>
    </source>
</evidence>
<keyword evidence="7" id="KW-0902">Two-component regulatory system</keyword>
<feature type="transmembrane region" description="Helical" evidence="9">
    <location>
        <begin position="159"/>
        <end position="179"/>
    </location>
</feature>
<dbReference type="SUPFAM" id="SSF55874">
    <property type="entry name" value="ATPase domain of HSP90 chaperone/DNA topoisomerase II/histidine kinase"/>
    <property type="match status" value="1"/>
</dbReference>
<dbReference type="RefSeq" id="WP_215792219.1">
    <property type="nucleotide sequence ID" value="NZ_JAHKKG010000010.1"/>
</dbReference>
<dbReference type="InterPro" id="IPR011712">
    <property type="entry name" value="Sig_transdc_His_kin_sub3_dim/P"/>
</dbReference>
<keyword evidence="6 9" id="KW-1133">Transmembrane helix</keyword>
<dbReference type="PROSITE" id="PS50109">
    <property type="entry name" value="HIS_KIN"/>
    <property type="match status" value="1"/>
</dbReference>
<evidence type="ECO:0000256" key="6">
    <source>
        <dbReference type="ARBA" id="ARBA00022989"/>
    </source>
</evidence>
<dbReference type="InterPro" id="IPR003594">
    <property type="entry name" value="HATPase_dom"/>
</dbReference>
<reference evidence="11 12" key="1">
    <citation type="submission" date="2021-06" db="EMBL/GenBank/DDBJ databases">
        <title>Actinoplanes lichenicola sp. nov., and Actinoplanes ovalisporus sp. nov., isolated from lichen in Thailand.</title>
        <authorList>
            <person name="Saeng-In P."/>
            <person name="Kanchanasin P."/>
            <person name="Yuki M."/>
            <person name="Kudo T."/>
            <person name="Ohkuma M."/>
            <person name="Phongsopitanun W."/>
            <person name="Tanasupawat S."/>
        </authorList>
    </citation>
    <scope>NUCLEOTIDE SEQUENCE [LARGE SCALE GENOMIC DNA]</scope>
    <source>
        <strain evidence="11 12">NBRC 110975</strain>
    </source>
</reference>
<feature type="domain" description="Histidine kinase" evidence="10">
    <location>
        <begin position="307"/>
        <end position="396"/>
    </location>
</feature>
<dbReference type="EMBL" id="JAHKKG010000010">
    <property type="protein sequence ID" value="MBU2667964.1"/>
    <property type="molecule type" value="Genomic_DNA"/>
</dbReference>
<dbReference type="PANTHER" id="PTHR24421">
    <property type="entry name" value="NITRATE/NITRITE SENSOR PROTEIN NARX-RELATED"/>
    <property type="match status" value="1"/>
</dbReference>
<evidence type="ECO:0000256" key="7">
    <source>
        <dbReference type="ARBA" id="ARBA00023012"/>
    </source>
</evidence>
<protein>
    <submittedName>
        <fullName evidence="11">ATP-binding protein</fullName>
    </submittedName>
</protein>
<evidence type="ECO:0000256" key="4">
    <source>
        <dbReference type="ARBA" id="ARBA00022692"/>
    </source>
</evidence>
<dbReference type="InterPro" id="IPR005467">
    <property type="entry name" value="His_kinase_dom"/>
</dbReference>
<dbReference type="SMART" id="SM00387">
    <property type="entry name" value="HATPase_c"/>
    <property type="match status" value="1"/>
</dbReference>
<keyword evidence="11" id="KW-0067">ATP-binding</keyword>
<dbReference type="Pfam" id="PF07730">
    <property type="entry name" value="HisKA_3"/>
    <property type="match status" value="1"/>
</dbReference>
<keyword evidence="4 9" id="KW-0812">Transmembrane</keyword>
<proteinExistence type="predicted"/>
<dbReference type="InterPro" id="IPR050482">
    <property type="entry name" value="Sensor_HK_TwoCompSys"/>
</dbReference>
<name>A0ABS5YWY5_9ACTN</name>
<keyword evidence="3" id="KW-0808">Transferase</keyword>
<dbReference type="Pfam" id="PF02518">
    <property type="entry name" value="HATPase_c"/>
    <property type="match status" value="1"/>
</dbReference>
<evidence type="ECO:0000256" key="1">
    <source>
        <dbReference type="ARBA" id="ARBA00004651"/>
    </source>
</evidence>
<dbReference type="Gene3D" id="3.30.565.10">
    <property type="entry name" value="Histidine kinase-like ATPase, C-terminal domain"/>
    <property type="match status" value="1"/>
</dbReference>
<keyword evidence="12" id="KW-1185">Reference proteome</keyword>
<evidence type="ECO:0000256" key="8">
    <source>
        <dbReference type="ARBA" id="ARBA00023136"/>
    </source>
</evidence>
<evidence type="ECO:0000256" key="5">
    <source>
        <dbReference type="ARBA" id="ARBA00022777"/>
    </source>
</evidence>
<dbReference type="GO" id="GO:0005524">
    <property type="term" value="F:ATP binding"/>
    <property type="evidence" value="ECO:0007669"/>
    <property type="project" value="UniProtKB-KW"/>
</dbReference>
<dbReference type="Proteomes" id="UP001519654">
    <property type="component" value="Unassembled WGS sequence"/>
</dbReference>
<keyword evidence="11" id="KW-0547">Nucleotide-binding</keyword>
<sequence>MRAVLVRSLSVAVALALLMSVTVWRLADRDAGRFAEQLARRVATALLVPMAAQSFQQPGGFDRAVLLDRLQPFLAGGVVERVKVLAVRGDRATVVFSDEPRAEGLAEGLGRPSVAGVPRDASHRYERSLAGSAKEVFFPFRDAHGQASRLELYVPVDTARPTIVVVLAVLLAGLIVPLIHTRSRRPAFPAGELARRDLARHLHDGVIPELAGARMLVDNLRDAGDADLARAGVTRGELADRLHTVLSSEIGQLRTLLTELVPPEPVGVHLPSAVDGLVDRLRPASALVITTSVPVLPGLPAAVAPVLLSVAGELLRNAIRHASATAVHIAVTAAAGRIRLTVADDGIGFDPHAPVPAGHVGLRLVRDLLREHGGVLAVAPSSGAGATLTATWVMPRPTRCSILPGRLQLCGRNSWLKMRATRASSSACTCGSSSSARKRACCR</sequence>
<keyword evidence="8 9" id="KW-0472">Membrane</keyword>
<dbReference type="CDD" id="cd16917">
    <property type="entry name" value="HATPase_UhpB-NarQ-NarX-like"/>
    <property type="match status" value="1"/>
</dbReference>
<evidence type="ECO:0000313" key="12">
    <source>
        <dbReference type="Proteomes" id="UP001519654"/>
    </source>
</evidence>
<accession>A0ABS5YWY5</accession>
<dbReference type="PANTHER" id="PTHR24421:SF37">
    <property type="entry name" value="SENSOR HISTIDINE KINASE NARS"/>
    <property type="match status" value="1"/>
</dbReference>
<gene>
    <name evidence="11" type="ORF">KOI35_31080</name>
</gene>
<comment type="caution">
    <text evidence="11">The sequence shown here is derived from an EMBL/GenBank/DDBJ whole genome shotgun (WGS) entry which is preliminary data.</text>
</comment>
<organism evidence="11 12">
    <name type="scientific">Paractinoplanes bogorensis</name>
    <dbReference type="NCBI Taxonomy" id="1610840"/>
    <lineage>
        <taxon>Bacteria</taxon>
        <taxon>Bacillati</taxon>
        <taxon>Actinomycetota</taxon>
        <taxon>Actinomycetes</taxon>
        <taxon>Micromonosporales</taxon>
        <taxon>Micromonosporaceae</taxon>
        <taxon>Paractinoplanes</taxon>
    </lineage>
</organism>
<comment type="subcellular location">
    <subcellularLocation>
        <location evidence="1">Cell membrane</location>
        <topology evidence="1">Multi-pass membrane protein</topology>
    </subcellularLocation>
</comment>
<evidence type="ECO:0000256" key="3">
    <source>
        <dbReference type="ARBA" id="ARBA00022679"/>
    </source>
</evidence>
<dbReference type="InterPro" id="IPR036890">
    <property type="entry name" value="HATPase_C_sf"/>
</dbReference>
<evidence type="ECO:0000256" key="9">
    <source>
        <dbReference type="SAM" id="Phobius"/>
    </source>
</evidence>
<keyword evidence="5" id="KW-0418">Kinase</keyword>